<evidence type="ECO:0000313" key="1">
    <source>
        <dbReference type="EMBL" id="KAJ8065658.1"/>
    </source>
</evidence>
<dbReference type="AlphaFoldDB" id="A0A9X0DM30"/>
<sequence>MCHSSNFDDNSNNKIQWHLAFQDSLMPQTTRYHTNLFIETSPDGSGTIHEVNGDIVSVNGMSYFQFPSPPPESVESFYRRTLLGEVDASNMDRVAEVLKSIPAPPRQRWFNPRSMKMEACKVDGTPYGVGEEVPGFWKCTEWTNGNAIPALWENGLIKMVCGVEVVGNDTV</sequence>
<keyword evidence="2" id="KW-1185">Reference proteome</keyword>
<dbReference type="Pfam" id="PF20174">
    <property type="entry name" value="DUF6540"/>
    <property type="match status" value="1"/>
</dbReference>
<dbReference type="EMBL" id="JAPEIS010000006">
    <property type="protein sequence ID" value="KAJ8065658.1"/>
    <property type="molecule type" value="Genomic_DNA"/>
</dbReference>
<organism evidence="1 2">
    <name type="scientific">Sclerotinia nivalis</name>
    <dbReference type="NCBI Taxonomy" id="352851"/>
    <lineage>
        <taxon>Eukaryota</taxon>
        <taxon>Fungi</taxon>
        <taxon>Dikarya</taxon>
        <taxon>Ascomycota</taxon>
        <taxon>Pezizomycotina</taxon>
        <taxon>Leotiomycetes</taxon>
        <taxon>Helotiales</taxon>
        <taxon>Sclerotiniaceae</taxon>
        <taxon>Sclerotinia</taxon>
    </lineage>
</organism>
<evidence type="ECO:0000313" key="2">
    <source>
        <dbReference type="Proteomes" id="UP001152300"/>
    </source>
</evidence>
<proteinExistence type="predicted"/>
<gene>
    <name evidence="1" type="ORF">OCU04_006330</name>
</gene>
<protein>
    <submittedName>
        <fullName evidence="1">Uncharacterized protein</fullName>
    </submittedName>
</protein>
<comment type="caution">
    <text evidence="1">The sequence shown here is derived from an EMBL/GenBank/DDBJ whole genome shotgun (WGS) entry which is preliminary data.</text>
</comment>
<name>A0A9X0DM30_9HELO</name>
<reference evidence="1" key="1">
    <citation type="submission" date="2022-11" db="EMBL/GenBank/DDBJ databases">
        <title>Genome Resource of Sclerotinia nivalis Strain SnTB1, a Plant Pathogen Isolated from American Ginseng.</title>
        <authorList>
            <person name="Fan S."/>
        </authorList>
    </citation>
    <scope>NUCLEOTIDE SEQUENCE</scope>
    <source>
        <strain evidence="1">SnTB1</strain>
    </source>
</reference>
<dbReference type="OrthoDB" id="4135672at2759"/>
<dbReference type="Proteomes" id="UP001152300">
    <property type="component" value="Unassembled WGS sequence"/>
</dbReference>
<accession>A0A9X0DM30</accession>
<dbReference type="InterPro" id="IPR046670">
    <property type="entry name" value="DUF6540"/>
</dbReference>